<dbReference type="Proteomes" id="UP000824135">
    <property type="component" value="Unassembled WGS sequence"/>
</dbReference>
<dbReference type="PANTHER" id="PTHR37469:SF2">
    <property type="entry name" value="CELLOBIONIC ACID PHOSPHORYLASE"/>
    <property type="match status" value="1"/>
</dbReference>
<evidence type="ECO:0000313" key="4">
    <source>
        <dbReference type="EMBL" id="HIY78258.1"/>
    </source>
</evidence>
<protein>
    <recommendedName>
        <fullName evidence="3">Glycosyl hydrolase 94 catalytic domain-containing protein</fullName>
    </recommendedName>
</protein>
<organism evidence="4 5">
    <name type="scientific">Candidatus Borkfalkia excrementavium</name>
    <dbReference type="NCBI Taxonomy" id="2838505"/>
    <lineage>
        <taxon>Bacteria</taxon>
        <taxon>Bacillati</taxon>
        <taxon>Bacillota</taxon>
        <taxon>Clostridia</taxon>
        <taxon>Christensenellales</taxon>
        <taxon>Christensenellaceae</taxon>
        <taxon>Candidatus Borkfalkia</taxon>
    </lineage>
</organism>
<dbReference type="EMBL" id="DXCO01000033">
    <property type="protein sequence ID" value="HIY78258.1"/>
    <property type="molecule type" value="Genomic_DNA"/>
</dbReference>
<dbReference type="PANTHER" id="PTHR37469">
    <property type="entry name" value="CELLOBIONIC ACID PHOSPHORYLASE-RELATED"/>
    <property type="match status" value="1"/>
</dbReference>
<comment type="caution">
    <text evidence="4">The sequence shown here is derived from an EMBL/GenBank/DDBJ whole genome shotgun (WGS) entry which is preliminary data.</text>
</comment>
<dbReference type="InterPro" id="IPR008928">
    <property type="entry name" value="6-hairpin_glycosidase_sf"/>
</dbReference>
<keyword evidence="2" id="KW-0808">Transferase</keyword>
<dbReference type="SUPFAM" id="SSF48208">
    <property type="entry name" value="Six-hairpin glycosidases"/>
    <property type="match status" value="1"/>
</dbReference>
<dbReference type="InterPro" id="IPR012341">
    <property type="entry name" value="6hp_glycosidase-like_sf"/>
</dbReference>
<dbReference type="Pfam" id="PF17167">
    <property type="entry name" value="Glyco_hydro_94"/>
    <property type="match status" value="1"/>
</dbReference>
<dbReference type="AlphaFoldDB" id="A0A9D1Z8K9"/>
<evidence type="ECO:0000313" key="5">
    <source>
        <dbReference type="Proteomes" id="UP000824135"/>
    </source>
</evidence>
<evidence type="ECO:0000259" key="3">
    <source>
        <dbReference type="Pfam" id="PF17167"/>
    </source>
</evidence>
<dbReference type="GO" id="GO:0005975">
    <property type="term" value="P:carbohydrate metabolic process"/>
    <property type="evidence" value="ECO:0007669"/>
    <property type="project" value="InterPro"/>
</dbReference>
<accession>A0A9D1Z8K9</accession>
<gene>
    <name evidence="4" type="ORF">H9728_04370</name>
</gene>
<proteinExistence type="predicted"/>
<dbReference type="InterPro" id="IPR052047">
    <property type="entry name" value="GH94_Enzymes"/>
</dbReference>
<sequence>MNLIERTRHLFSDIDKLLNDPAARSAAALPDGGYFLDKNRVLCCERVKGDARYPYAADGFNMWAYSSGYISVNESTFYVILSADEGKEPYLNFYAGLKRGDQFIPVSLLGVARSPLEEKTERYTVYTPEAVYYLTRTEDADFAVRAYVTKDKSVRFSVAAIAKRKTSLYLSSYFNCFLMHAAAECCETKWFKQCKVLENGFEFYSVEDLDRKTHLDNYGVLNRAVSGNVKAVYATTSRSDFTGATGNYLAASRSLRSGRFAECKRATKFTDTAVAGEIAHFDLAAGGSARIDYSLDAVFDADSCAEKEKILPEPSAFDRYVLDAEEEDSRRLDSPLMLSMRFGKSSLAGVNGDILEKFLGFVVRQVEFAALSKNSGVSLLGVRDVFQQIEAALMWTGGPCRRKIVEGLNFIGSDGRAPRQYSIPPTPDIIPQLDLRKFIDQGVWIIGTVYRYLAYTGDWSILDEECGYYEFGKSVRHTDEKTSVLEHLIRISRFLISNIDEQTDCLHALYGDWNDALDGMGVSRDPDREFGTGVSVMATLQLYRNMTEMEEILCHLGKAELLDTKAVQERLERGLKKYALVHEKGGRRILHGWGDGRSYLVGSACDPDGKDRVGVTSYAFWVISGMFEKDPSMKEDILRAYARLDSKYGLRTFDQYFAPGVPGVGRIGNLPRGTAENSATYIHATLFGIWSLFMMGEGKLAWEQLAKILPFTHKHLSTTQFIMSNSYSYNEEFGMDGESMSDWYTGSANVLVKTMVRNVFGVDATLSGVYVKPASYMPFENAQIRVNVRGCSVRVEYAKGRGGERRFYVDGKARPASADRASETLYVMLTEEDLCKKEITVRVED</sequence>
<dbReference type="InterPro" id="IPR033432">
    <property type="entry name" value="GH94_catalytic"/>
</dbReference>
<evidence type="ECO:0000256" key="2">
    <source>
        <dbReference type="ARBA" id="ARBA00022679"/>
    </source>
</evidence>
<feature type="domain" description="Glycosyl hydrolase 94 catalytic" evidence="3">
    <location>
        <begin position="376"/>
        <end position="761"/>
    </location>
</feature>
<dbReference type="GO" id="GO:0016757">
    <property type="term" value="F:glycosyltransferase activity"/>
    <property type="evidence" value="ECO:0007669"/>
    <property type="project" value="UniProtKB-KW"/>
</dbReference>
<name>A0A9D1Z8K9_9FIRM</name>
<reference evidence="4" key="2">
    <citation type="submission" date="2021-04" db="EMBL/GenBank/DDBJ databases">
        <authorList>
            <person name="Gilroy R."/>
        </authorList>
    </citation>
    <scope>NUCLEOTIDE SEQUENCE</scope>
    <source>
        <strain evidence="4">CHK199-9574</strain>
    </source>
</reference>
<dbReference type="Gene3D" id="1.50.10.10">
    <property type="match status" value="1"/>
</dbReference>
<evidence type="ECO:0000256" key="1">
    <source>
        <dbReference type="ARBA" id="ARBA00022676"/>
    </source>
</evidence>
<keyword evidence="1" id="KW-0328">Glycosyltransferase</keyword>
<reference evidence="4" key="1">
    <citation type="journal article" date="2021" name="PeerJ">
        <title>Extensive microbial diversity within the chicken gut microbiome revealed by metagenomics and culture.</title>
        <authorList>
            <person name="Gilroy R."/>
            <person name="Ravi A."/>
            <person name="Getino M."/>
            <person name="Pursley I."/>
            <person name="Horton D.L."/>
            <person name="Alikhan N.F."/>
            <person name="Baker D."/>
            <person name="Gharbi K."/>
            <person name="Hall N."/>
            <person name="Watson M."/>
            <person name="Adriaenssens E.M."/>
            <person name="Foster-Nyarko E."/>
            <person name="Jarju S."/>
            <person name="Secka A."/>
            <person name="Antonio M."/>
            <person name="Oren A."/>
            <person name="Chaudhuri R.R."/>
            <person name="La Ragione R."/>
            <person name="Hildebrand F."/>
            <person name="Pallen M.J."/>
        </authorList>
    </citation>
    <scope>NUCLEOTIDE SEQUENCE</scope>
    <source>
        <strain evidence="4">CHK199-9574</strain>
    </source>
</reference>